<feature type="disulfide bond" evidence="13">
    <location>
        <begin position="414"/>
        <end position="424"/>
    </location>
</feature>
<feature type="domain" description="EGF-like" evidence="19">
    <location>
        <begin position="369"/>
        <end position="409"/>
    </location>
</feature>
<feature type="transmembrane region" description="Helical" evidence="17">
    <location>
        <begin position="813"/>
        <end position="836"/>
    </location>
</feature>
<dbReference type="FunFam" id="4.10.400.10:FF:000105">
    <property type="entry name" value="Lipophorin receptor 1, isoform K"/>
    <property type="match status" value="1"/>
</dbReference>
<feature type="domain" description="EGF-like" evidence="19">
    <location>
        <begin position="410"/>
        <end position="450"/>
    </location>
</feature>
<dbReference type="PANTHER" id="PTHR22722">
    <property type="entry name" value="LOW-DENSITY LIPOPROTEIN RECEPTOR-RELATED PROTEIN 2-RELATED"/>
    <property type="match status" value="1"/>
</dbReference>
<dbReference type="SUPFAM" id="SSF57184">
    <property type="entry name" value="Growth factor receptor domain"/>
    <property type="match status" value="1"/>
</dbReference>
<evidence type="ECO:0000256" key="12">
    <source>
        <dbReference type="ARBA" id="ARBA00023180"/>
    </source>
</evidence>
<accession>A0AAR5PHB0</accession>
<dbReference type="PROSITE" id="PS51120">
    <property type="entry name" value="LDLRB"/>
    <property type="match status" value="4"/>
</dbReference>
<organism evidence="20 21">
    <name type="scientific">Dendroctonus ponderosae</name>
    <name type="common">Mountain pine beetle</name>
    <dbReference type="NCBI Taxonomy" id="77166"/>
    <lineage>
        <taxon>Eukaryota</taxon>
        <taxon>Metazoa</taxon>
        <taxon>Ecdysozoa</taxon>
        <taxon>Arthropoda</taxon>
        <taxon>Hexapoda</taxon>
        <taxon>Insecta</taxon>
        <taxon>Pterygota</taxon>
        <taxon>Neoptera</taxon>
        <taxon>Endopterygota</taxon>
        <taxon>Coleoptera</taxon>
        <taxon>Polyphaga</taxon>
        <taxon>Cucujiformia</taxon>
        <taxon>Curculionidae</taxon>
        <taxon>Scolytinae</taxon>
        <taxon>Dendroctonus</taxon>
    </lineage>
</organism>
<dbReference type="CDD" id="cd00112">
    <property type="entry name" value="LDLa"/>
    <property type="match status" value="7"/>
</dbReference>
<keyword evidence="2" id="KW-1003">Cell membrane</keyword>
<keyword evidence="5 17" id="KW-0812">Transmembrane</keyword>
<evidence type="ECO:0000256" key="3">
    <source>
        <dbReference type="ARBA" id="ARBA00022536"/>
    </source>
</evidence>
<dbReference type="InterPro" id="IPR049883">
    <property type="entry name" value="NOTCH1_EGF-like"/>
</dbReference>
<feature type="repeat" description="LDL-receptor class B" evidence="15">
    <location>
        <begin position="540"/>
        <end position="582"/>
    </location>
</feature>
<evidence type="ECO:0000256" key="16">
    <source>
        <dbReference type="SAM" id="MobiDB-lite"/>
    </source>
</evidence>
<feature type="compositionally biased region" description="Polar residues" evidence="16">
    <location>
        <begin position="769"/>
        <end position="780"/>
    </location>
</feature>
<dbReference type="Pfam" id="PF14670">
    <property type="entry name" value="FXa_inhibition"/>
    <property type="match status" value="2"/>
</dbReference>
<dbReference type="SMART" id="SM00181">
    <property type="entry name" value="EGF"/>
    <property type="match status" value="3"/>
</dbReference>
<dbReference type="AlphaFoldDB" id="A0AAR5PHB0"/>
<evidence type="ECO:0000259" key="19">
    <source>
        <dbReference type="PROSITE" id="PS50026"/>
    </source>
</evidence>
<keyword evidence="8 17" id="KW-1133">Transmembrane helix</keyword>
<feature type="disulfide bond" evidence="14">
    <location>
        <begin position="284"/>
        <end position="296"/>
    </location>
</feature>
<reference evidence="21" key="1">
    <citation type="journal article" date="2013" name="Genome Biol.">
        <title>Draft genome of the mountain pine beetle, Dendroctonus ponderosae Hopkins, a major forest pest.</title>
        <authorList>
            <person name="Keeling C.I."/>
            <person name="Yuen M.M."/>
            <person name="Liao N.Y."/>
            <person name="Docking T.R."/>
            <person name="Chan S.K."/>
            <person name="Taylor G.A."/>
            <person name="Palmquist D.L."/>
            <person name="Jackman S.D."/>
            <person name="Nguyen A."/>
            <person name="Li M."/>
            <person name="Henderson H."/>
            <person name="Janes J.K."/>
            <person name="Zhao Y."/>
            <person name="Pandoh P."/>
            <person name="Moore R."/>
            <person name="Sperling F.A."/>
            <person name="Huber D.P."/>
            <person name="Birol I."/>
            <person name="Jones S.J."/>
            <person name="Bohlmann J."/>
        </authorList>
    </citation>
    <scope>NUCLEOTIDE SEQUENCE</scope>
</reference>
<dbReference type="Gene3D" id="2.120.10.30">
    <property type="entry name" value="TolB, C-terminal domain"/>
    <property type="match status" value="1"/>
</dbReference>
<dbReference type="SUPFAM" id="SSF57424">
    <property type="entry name" value="LDL receptor-like module"/>
    <property type="match status" value="8"/>
</dbReference>
<dbReference type="PROSITE" id="PS50026">
    <property type="entry name" value="EGF_3"/>
    <property type="match status" value="2"/>
</dbReference>
<protein>
    <recommendedName>
        <fullName evidence="19">EGF-like domain-containing protein</fullName>
    </recommendedName>
</protein>
<evidence type="ECO:0000256" key="5">
    <source>
        <dbReference type="ARBA" id="ARBA00022692"/>
    </source>
</evidence>
<dbReference type="PROSITE" id="PS01209">
    <property type="entry name" value="LDLRA_1"/>
    <property type="match status" value="4"/>
</dbReference>
<feature type="repeat" description="LDL-receptor class B" evidence="15">
    <location>
        <begin position="496"/>
        <end position="539"/>
    </location>
</feature>
<evidence type="ECO:0000256" key="13">
    <source>
        <dbReference type="PROSITE-ProRule" id="PRU00076"/>
    </source>
</evidence>
<evidence type="ECO:0000256" key="17">
    <source>
        <dbReference type="SAM" id="Phobius"/>
    </source>
</evidence>
<evidence type="ECO:0000313" key="21">
    <source>
        <dbReference type="Proteomes" id="UP000019118"/>
    </source>
</evidence>
<feature type="disulfide bond" evidence="14">
    <location>
        <begin position="159"/>
        <end position="171"/>
    </location>
</feature>
<dbReference type="PROSITE" id="PS00010">
    <property type="entry name" value="ASX_HYDROXYL"/>
    <property type="match status" value="2"/>
</dbReference>
<keyword evidence="9 17" id="KW-0472">Membrane</keyword>
<comment type="subcellular location">
    <subcellularLocation>
        <location evidence="1">Cell membrane</location>
        <topology evidence="1">Single-pass type I membrane protein</topology>
    </subcellularLocation>
</comment>
<keyword evidence="12" id="KW-0325">Glycoprotein</keyword>
<dbReference type="PROSITE" id="PS50068">
    <property type="entry name" value="LDLRA_2"/>
    <property type="match status" value="8"/>
</dbReference>
<dbReference type="InterPro" id="IPR018097">
    <property type="entry name" value="EGF_Ca-bd_CS"/>
</dbReference>
<keyword evidence="11" id="KW-0675">Receptor</keyword>
<dbReference type="Gene3D" id="4.10.400.10">
    <property type="entry name" value="Low-density Lipoprotein Receptor"/>
    <property type="match status" value="8"/>
</dbReference>
<dbReference type="Pfam" id="PF00057">
    <property type="entry name" value="Ldl_recept_a"/>
    <property type="match status" value="8"/>
</dbReference>
<feature type="disulfide bond" evidence="14">
    <location>
        <begin position="37"/>
        <end position="49"/>
    </location>
</feature>
<keyword evidence="6 18" id="KW-0732">Signal</keyword>
<dbReference type="InterPro" id="IPR009030">
    <property type="entry name" value="Growth_fac_rcpt_cys_sf"/>
</dbReference>
<dbReference type="InterPro" id="IPR023415">
    <property type="entry name" value="LDLR_class-A_CS"/>
</dbReference>
<feature type="disulfide bond" evidence="14">
    <location>
        <begin position="78"/>
        <end position="90"/>
    </location>
</feature>
<evidence type="ECO:0000256" key="10">
    <source>
        <dbReference type="ARBA" id="ARBA00023157"/>
    </source>
</evidence>
<dbReference type="Proteomes" id="UP000019118">
    <property type="component" value="Unassembled WGS sequence"/>
</dbReference>
<feature type="chain" id="PRO_5043803883" description="EGF-like domain-containing protein" evidence="18">
    <location>
        <begin position="26"/>
        <end position="894"/>
    </location>
</feature>
<dbReference type="FunFam" id="4.10.400.10:FF:000004">
    <property type="entry name" value="Low-density lipoprotein receptor-related protein 1"/>
    <property type="match status" value="1"/>
</dbReference>
<dbReference type="Gene3D" id="2.10.25.10">
    <property type="entry name" value="Laminin"/>
    <property type="match status" value="3"/>
</dbReference>
<dbReference type="PRINTS" id="PR00261">
    <property type="entry name" value="LDLRECEPTOR"/>
</dbReference>
<evidence type="ECO:0000256" key="14">
    <source>
        <dbReference type="PROSITE-ProRule" id="PRU00124"/>
    </source>
</evidence>
<keyword evidence="21" id="KW-1185">Reference proteome</keyword>
<dbReference type="Pfam" id="PF07645">
    <property type="entry name" value="EGF_CA"/>
    <property type="match status" value="1"/>
</dbReference>
<dbReference type="SMART" id="SM00135">
    <property type="entry name" value="LY"/>
    <property type="match status" value="5"/>
</dbReference>
<evidence type="ECO:0000256" key="11">
    <source>
        <dbReference type="ARBA" id="ARBA00023170"/>
    </source>
</evidence>
<evidence type="ECO:0000256" key="8">
    <source>
        <dbReference type="ARBA" id="ARBA00022989"/>
    </source>
</evidence>
<feature type="disulfide bond" evidence="14">
    <location>
        <begin position="218"/>
        <end position="233"/>
    </location>
</feature>
<dbReference type="PROSITE" id="PS01187">
    <property type="entry name" value="EGF_CA"/>
    <property type="match status" value="1"/>
</dbReference>
<evidence type="ECO:0000256" key="2">
    <source>
        <dbReference type="ARBA" id="ARBA00022475"/>
    </source>
</evidence>
<comment type="caution">
    <text evidence="13">Lacks conserved residue(s) required for the propagation of feature annotation.</text>
</comment>
<dbReference type="SMART" id="SM00192">
    <property type="entry name" value="LDLa"/>
    <property type="match status" value="8"/>
</dbReference>
<dbReference type="FunFam" id="4.10.400.10:FF:000113">
    <property type="entry name" value="Low-density lipoprotein receptor-related protein 8"/>
    <property type="match status" value="1"/>
</dbReference>
<dbReference type="SMART" id="SM00179">
    <property type="entry name" value="EGF_CA"/>
    <property type="match status" value="2"/>
</dbReference>
<keyword evidence="3 13" id="KW-0245">EGF-like domain</keyword>
<feature type="disulfide bond" evidence="14">
    <location>
        <begin position="178"/>
        <end position="193"/>
    </location>
</feature>
<dbReference type="InterPro" id="IPR036055">
    <property type="entry name" value="LDL_receptor-like_sf"/>
</dbReference>
<dbReference type="CDD" id="cd00054">
    <property type="entry name" value="EGF_CA"/>
    <property type="match status" value="2"/>
</dbReference>
<name>A0AAR5PHB0_DENPD</name>
<feature type="repeat" description="LDL-receptor class B" evidence="15">
    <location>
        <begin position="583"/>
        <end position="626"/>
    </location>
</feature>
<dbReference type="GO" id="GO:0006898">
    <property type="term" value="P:receptor-mediated endocytosis"/>
    <property type="evidence" value="ECO:0007669"/>
    <property type="project" value="TreeGrafter"/>
</dbReference>
<dbReference type="InterPro" id="IPR000742">
    <property type="entry name" value="EGF"/>
</dbReference>
<dbReference type="FunFam" id="4.10.400.10:FF:000005">
    <property type="entry name" value="low-density lipoprotein receptor-related protein 1B"/>
    <property type="match status" value="1"/>
</dbReference>
<keyword evidence="7" id="KW-0677">Repeat</keyword>
<dbReference type="InterPro" id="IPR002172">
    <property type="entry name" value="LDrepeatLR_classA_rpt"/>
</dbReference>
<evidence type="ECO:0000256" key="15">
    <source>
        <dbReference type="PROSITE-ProRule" id="PRU00461"/>
    </source>
</evidence>
<dbReference type="GO" id="GO:0016324">
    <property type="term" value="C:apical plasma membrane"/>
    <property type="evidence" value="ECO:0007669"/>
    <property type="project" value="TreeGrafter"/>
</dbReference>
<dbReference type="EnsemblMetazoa" id="XM_019904880.1">
    <property type="protein sequence ID" value="XP_019760439.1"/>
    <property type="gene ID" value="LOC109537915"/>
</dbReference>
<feature type="disulfide bond" evidence="14">
    <location>
        <begin position="303"/>
        <end position="318"/>
    </location>
</feature>
<feature type="compositionally biased region" description="Low complexity" evidence="16">
    <location>
        <begin position="792"/>
        <end position="808"/>
    </location>
</feature>
<evidence type="ECO:0000256" key="9">
    <source>
        <dbReference type="ARBA" id="ARBA00023136"/>
    </source>
</evidence>
<dbReference type="GO" id="GO:0042562">
    <property type="term" value="F:hormone binding"/>
    <property type="evidence" value="ECO:0007669"/>
    <property type="project" value="TreeGrafter"/>
</dbReference>
<keyword evidence="10 13" id="KW-1015">Disulfide bond</keyword>
<dbReference type="Pfam" id="PF00058">
    <property type="entry name" value="Ldl_recept_b"/>
    <property type="match status" value="3"/>
</dbReference>
<dbReference type="InterPro" id="IPR001881">
    <property type="entry name" value="EGF-like_Ca-bd_dom"/>
</dbReference>
<reference evidence="20" key="2">
    <citation type="submission" date="2024-08" db="UniProtKB">
        <authorList>
            <consortium name="EnsemblMetazoa"/>
        </authorList>
    </citation>
    <scope>IDENTIFICATION</scope>
</reference>
<feature type="signal peptide" evidence="18">
    <location>
        <begin position="1"/>
        <end position="25"/>
    </location>
</feature>
<dbReference type="InterPro" id="IPR051221">
    <property type="entry name" value="LDLR-related"/>
</dbReference>
<dbReference type="CTD" id="2768687"/>
<dbReference type="InterPro" id="IPR000033">
    <property type="entry name" value="LDLR_classB_rpt"/>
</dbReference>
<sequence length="894" mass="99527">MVLRFFNVTIVFIAVLCYFPCFSLGNPESSAKGVADCSLRQFTCANKKCIPTAFLCDGENDCEDNSDENPVHCSNSTCSKNEFKCGNGHCIPSHWQCDNDKDCSDNTDEDEHLCQLKVCGPDEFTCRSAPGECVPLTWMCDDNADCSDRSDEKSCNETCRADEFTCKNGKCIQKRWVCDSDNDCGDNSDETECPEVSCPPDEEFQCSDRYCVPAKWKCDGEYDCINGRDEQGCPPRPHPTVCLPSEHECNDRITCIHKDWLCDGTNDCPDESDEAPAHCANITCRPDQFQCNDRSCIPGALLCNGRPDCADGSDEHECDSASIGASIPICDPTTHFSCGPGGPCITLSRVCDGKPDCSAWEDEPRGKCGVNECIHDNGGCAHRCVDTPAGYRCDCRPGFSLAADNHTCRDIDECEIEGACSQSCHNDKGGFKCECLPGYARDPRDHTRCKAVEGHASLLFARRRDIRKISLDHHEMTSIVNETNSATALDFVFRTGMIFWSDVSDKKIYKAPIDEGNAKTVVVSDEVTTSDGLAVDWVYEHLYWTDTGTNTISLANFDGQMRKVLIRDNLEEPRAIAVDPLEGWMFWTDWGQEPRIERAGMDGSHRQAIVTYDVKWPNGLTLDLVKKRLYWVDAKLNTISVCNWDGSNRKLVLFSASTLRHPFSITTFEDWLYWTDWDRAAVFRANKFTGKDLSPITATEMVQNPMVIHVYHPYRQPDAENHCQPVNGHCSHLCLPAPRIKPRAPPISCACPEGLRMLPDGLTCVQDESITTSTPSQSEPYTPRVGSLPARTTNRSKTGTGTSTSESADDGGVAYLTIVIALLVVGVMAIGVWFIYRHLMHRNVTSMNFDNPVYRKTTEDQFSLEKNYPTVQRPYLSTVGEEAQQPLTLDHDPV</sequence>
<dbReference type="SUPFAM" id="SSF63825">
    <property type="entry name" value="YWTD domain"/>
    <property type="match status" value="1"/>
</dbReference>
<evidence type="ECO:0000256" key="1">
    <source>
        <dbReference type="ARBA" id="ARBA00004251"/>
    </source>
</evidence>
<feature type="disulfide bond" evidence="14">
    <location>
        <begin position="85"/>
        <end position="103"/>
    </location>
</feature>
<feature type="disulfide bond" evidence="14">
    <location>
        <begin position="140"/>
        <end position="155"/>
    </location>
</feature>
<evidence type="ECO:0000256" key="4">
    <source>
        <dbReference type="ARBA" id="ARBA00022583"/>
    </source>
</evidence>
<dbReference type="GO" id="GO:0005509">
    <property type="term" value="F:calcium ion binding"/>
    <property type="evidence" value="ECO:0007669"/>
    <property type="project" value="InterPro"/>
</dbReference>
<evidence type="ECO:0000313" key="20">
    <source>
        <dbReference type="EnsemblMetazoa" id="XP_019760439.1"/>
    </source>
</evidence>
<dbReference type="FunFam" id="2.120.10.30:FF:000002">
    <property type="entry name" value="low-density lipoprotein receptor isoform X1"/>
    <property type="match status" value="1"/>
</dbReference>
<feature type="disulfide bond" evidence="14">
    <location>
        <begin position="166"/>
        <end position="184"/>
    </location>
</feature>
<proteinExistence type="predicted"/>
<dbReference type="GO" id="GO:0043235">
    <property type="term" value="C:receptor complex"/>
    <property type="evidence" value="ECO:0007669"/>
    <property type="project" value="TreeGrafter"/>
</dbReference>
<evidence type="ECO:0000256" key="7">
    <source>
        <dbReference type="ARBA" id="ARBA00022737"/>
    </source>
</evidence>
<dbReference type="KEGG" id="dpa:109537915"/>
<dbReference type="PROSITE" id="PS01186">
    <property type="entry name" value="EGF_2"/>
    <property type="match status" value="1"/>
</dbReference>
<evidence type="ECO:0000256" key="6">
    <source>
        <dbReference type="ARBA" id="ARBA00022729"/>
    </source>
</evidence>
<dbReference type="InterPro" id="IPR011042">
    <property type="entry name" value="6-blade_b-propeller_TolB-like"/>
</dbReference>
<feature type="disulfide bond" evidence="14">
    <location>
        <begin position="206"/>
        <end position="224"/>
    </location>
</feature>
<dbReference type="FunFam" id="2.10.25.10:FF:000009">
    <property type="entry name" value="Low-density lipoprotein receptor isoform 1"/>
    <property type="match status" value="1"/>
</dbReference>
<feature type="region of interest" description="Disordered" evidence="16">
    <location>
        <begin position="769"/>
        <end position="808"/>
    </location>
</feature>
<dbReference type="PANTHER" id="PTHR22722:SF14">
    <property type="entry name" value="MEGALIN, ISOFORM A"/>
    <property type="match status" value="1"/>
</dbReference>
<dbReference type="GeneID" id="109537915"/>
<evidence type="ECO:0000256" key="18">
    <source>
        <dbReference type="SAM" id="SignalP"/>
    </source>
</evidence>
<dbReference type="InterPro" id="IPR000152">
    <property type="entry name" value="EGF-type_Asp/Asn_hydroxyl_site"/>
</dbReference>
<keyword evidence="4" id="KW-0254">Endocytosis</keyword>
<feature type="disulfide bond" evidence="14">
    <location>
        <begin position="44"/>
        <end position="62"/>
    </location>
</feature>
<feature type="repeat" description="LDL-receptor class B" evidence="15">
    <location>
        <begin position="627"/>
        <end position="671"/>
    </location>
</feature>
<feature type="disulfide bond" evidence="14">
    <location>
        <begin position="291"/>
        <end position="309"/>
    </location>
</feature>
<dbReference type="FunFam" id="4.10.400.10:FF:000034">
    <property type="entry name" value="Low-density lipoprotein receptor-related protein 2"/>
    <property type="match status" value="1"/>
</dbReference>